<dbReference type="RefSeq" id="XP_013764018.1">
    <property type="nucleotide sequence ID" value="XM_013908564.1"/>
</dbReference>
<evidence type="ECO:0000313" key="8">
    <source>
        <dbReference type="Proteomes" id="UP000695023"/>
    </source>
</evidence>
<dbReference type="PANTHER" id="PTHR15427:SF29">
    <property type="entry name" value="COMPLEMENT C1Q SUBCOMPONENT SUBUNIT C"/>
    <property type="match status" value="1"/>
</dbReference>
<dbReference type="SMART" id="SM00110">
    <property type="entry name" value="C1Q"/>
    <property type="match status" value="2"/>
</dbReference>
<keyword evidence="6" id="KW-0732">Signal</keyword>
<evidence type="ECO:0000259" key="7">
    <source>
        <dbReference type="PROSITE" id="PS50871"/>
    </source>
</evidence>
<dbReference type="GeneID" id="102205947"/>
<evidence type="ECO:0000256" key="6">
    <source>
        <dbReference type="SAM" id="SignalP"/>
    </source>
</evidence>
<feature type="chain" id="PRO_5041470945" evidence="6">
    <location>
        <begin position="31"/>
        <end position="541"/>
    </location>
</feature>
<feature type="compositionally biased region" description="Basic and acidic residues" evidence="4">
    <location>
        <begin position="96"/>
        <end position="105"/>
    </location>
</feature>
<feature type="region of interest" description="Disordered" evidence="4">
    <location>
        <begin position="79"/>
        <end position="136"/>
    </location>
</feature>
<dbReference type="PANTHER" id="PTHR15427">
    <property type="entry name" value="EMILIN ELASTIN MICROFIBRIL INTERFACE-LOCATED PROTEIN ELASTIN MICROFIBRIL INTERFACER"/>
    <property type="match status" value="1"/>
</dbReference>
<dbReference type="Proteomes" id="UP000695023">
    <property type="component" value="Unplaced"/>
</dbReference>
<keyword evidence="2" id="KW-0964">Secreted</keyword>
<feature type="signal peptide" evidence="6">
    <location>
        <begin position="1"/>
        <end position="30"/>
    </location>
</feature>
<evidence type="ECO:0000256" key="1">
    <source>
        <dbReference type="ARBA" id="ARBA00004498"/>
    </source>
</evidence>
<dbReference type="InterPro" id="IPR008983">
    <property type="entry name" value="Tumour_necrosis_fac-like_dom"/>
</dbReference>
<dbReference type="SUPFAM" id="SSF49842">
    <property type="entry name" value="TNF-like"/>
    <property type="match status" value="2"/>
</dbReference>
<name>A0A9Y6J664_9CICH</name>
<comment type="subcellular location">
    <subcellularLocation>
        <location evidence="1">Secreted</location>
        <location evidence="1">Extracellular space</location>
        <location evidence="1">Extracellular matrix</location>
    </subcellularLocation>
</comment>
<feature type="transmembrane region" description="Helical" evidence="5">
    <location>
        <begin position="302"/>
        <end position="323"/>
    </location>
</feature>
<reference evidence="9" key="1">
    <citation type="submission" date="2025-08" db="UniProtKB">
        <authorList>
            <consortium name="RefSeq"/>
        </authorList>
    </citation>
    <scope>IDENTIFICATION</scope>
</reference>
<dbReference type="InterPro" id="IPR050392">
    <property type="entry name" value="Collagen/C1q_domain"/>
</dbReference>
<keyword evidence="8" id="KW-1185">Reference proteome</keyword>
<dbReference type="Pfam" id="PF00386">
    <property type="entry name" value="C1q"/>
    <property type="match status" value="2"/>
</dbReference>
<feature type="domain" description="C1q" evidence="7">
    <location>
        <begin position="411"/>
        <end position="541"/>
    </location>
</feature>
<evidence type="ECO:0000313" key="9">
    <source>
        <dbReference type="RefSeq" id="XP_013764018.1"/>
    </source>
</evidence>
<evidence type="ECO:0000256" key="4">
    <source>
        <dbReference type="SAM" id="MobiDB-lite"/>
    </source>
</evidence>
<gene>
    <name evidence="9" type="primary">LOC102205947</name>
</gene>
<feature type="region of interest" description="Disordered" evidence="4">
    <location>
        <begin position="332"/>
        <end position="409"/>
    </location>
</feature>
<accession>A0A9Y6J664</accession>
<dbReference type="AlphaFoldDB" id="A0A9Y6J664"/>
<keyword evidence="5" id="KW-0812">Transmembrane</keyword>
<sequence>MLNPVFWTMGGNYGLAVLVGVAILLEAVQCQVSCKGADGERGVNGAPGRNGLLGMKGEKGEPAVMIQGPVDTASLLRQKGESGNRGTQGPQGPKGFRGDLGKEGEDGPPGPPGPDGRLSQARHTSQQESRSAFSVIRTDRNYPAFNQKITYQKVVVNTNGDLDTRTGVFTCRVQGTYYFNFHSVAKVSMCLQIVYDGPRRTLGFCDNNRSNRQSEQVLSGGVVLQLTVGQKVWLESFRENQGPTDTRENQEKKIIFNGFLLFPIQTLLIKKTSFFSSFAPLFVCFSSFSITSPPSQDLSIMLHHCFLTVGALLSLAISGLIAMETCPATGMPGMPGIPGLPGRDGRDGQKGEKGDPGTKLQGGLGPQKGEKGELGPEGPPGKRGQIGESGKPGTPGTAGPPGEPGEQGAVVVQQQAAFSVARATNQYPDKASVIKFTDAITNINDDYNINTGRFRCRVPGTYYFVYHASLDEKLCVLLKRDNMLLASFCDHRQGGRQVTSGGLAVYVSKDQEVWLETKDYRAMRGTRNGYSIFSGFLLHSH</sequence>
<dbReference type="PRINTS" id="PR00007">
    <property type="entry name" value="COMPLEMNTC1Q"/>
</dbReference>
<keyword evidence="3" id="KW-0272">Extracellular matrix</keyword>
<evidence type="ECO:0000256" key="2">
    <source>
        <dbReference type="ARBA" id="ARBA00022525"/>
    </source>
</evidence>
<organism evidence="8 9">
    <name type="scientific">Pundamilia nyererei</name>
    <dbReference type="NCBI Taxonomy" id="303518"/>
    <lineage>
        <taxon>Eukaryota</taxon>
        <taxon>Metazoa</taxon>
        <taxon>Chordata</taxon>
        <taxon>Craniata</taxon>
        <taxon>Vertebrata</taxon>
        <taxon>Euteleostomi</taxon>
        <taxon>Actinopterygii</taxon>
        <taxon>Neopterygii</taxon>
        <taxon>Teleostei</taxon>
        <taxon>Neoteleostei</taxon>
        <taxon>Acanthomorphata</taxon>
        <taxon>Ovalentaria</taxon>
        <taxon>Cichlomorphae</taxon>
        <taxon>Cichliformes</taxon>
        <taxon>Cichlidae</taxon>
        <taxon>African cichlids</taxon>
        <taxon>Pseudocrenilabrinae</taxon>
        <taxon>Haplochromini</taxon>
        <taxon>Pundamilia</taxon>
    </lineage>
</organism>
<feature type="domain" description="C1q" evidence="7">
    <location>
        <begin position="126"/>
        <end position="267"/>
    </location>
</feature>
<keyword evidence="5" id="KW-1133">Transmembrane helix</keyword>
<feature type="compositionally biased region" description="Polar residues" evidence="4">
    <location>
        <begin position="121"/>
        <end position="132"/>
    </location>
</feature>
<dbReference type="InterPro" id="IPR001073">
    <property type="entry name" value="C1q_dom"/>
</dbReference>
<dbReference type="PROSITE" id="PS50871">
    <property type="entry name" value="C1Q"/>
    <property type="match status" value="2"/>
</dbReference>
<evidence type="ECO:0000256" key="3">
    <source>
        <dbReference type="ARBA" id="ARBA00022530"/>
    </source>
</evidence>
<dbReference type="Gene3D" id="2.60.120.40">
    <property type="match status" value="2"/>
</dbReference>
<proteinExistence type="predicted"/>
<evidence type="ECO:0000256" key="5">
    <source>
        <dbReference type="SAM" id="Phobius"/>
    </source>
</evidence>
<feature type="transmembrane region" description="Helical" evidence="5">
    <location>
        <begin position="273"/>
        <end position="290"/>
    </location>
</feature>
<keyword evidence="5" id="KW-0472">Membrane</keyword>
<feature type="compositionally biased region" description="Basic and acidic residues" evidence="4">
    <location>
        <begin position="343"/>
        <end position="356"/>
    </location>
</feature>
<protein>
    <submittedName>
        <fullName evidence="9">Uncharacterized protein LOC102205947</fullName>
    </submittedName>
</protein>